<dbReference type="AlphaFoldDB" id="F3YZR8"/>
<dbReference type="InterPro" id="IPR011437">
    <property type="entry name" value="DUF1540"/>
</dbReference>
<dbReference type="EMBL" id="CP003221">
    <property type="protein sequence ID" value="EGJ50873.1"/>
    <property type="molecule type" value="Genomic_DNA"/>
</dbReference>
<evidence type="ECO:0000313" key="2">
    <source>
        <dbReference type="EMBL" id="EGJ50873.1"/>
    </source>
</evidence>
<evidence type="ECO:0000313" key="3">
    <source>
        <dbReference type="Proteomes" id="UP000007844"/>
    </source>
</evidence>
<dbReference type="RefSeq" id="WP_014260568.1">
    <property type="nucleotide sequence ID" value="NC_016629.1"/>
</dbReference>
<gene>
    <name evidence="2" type="ORF">Desaf_2551</name>
</gene>
<evidence type="ECO:0000259" key="1">
    <source>
        <dbReference type="Pfam" id="PF07561"/>
    </source>
</evidence>
<dbReference type="HOGENOM" id="CLU_151939_1_0_7"/>
<keyword evidence="3" id="KW-1185">Reference proteome</keyword>
<dbReference type="eggNOG" id="ENOG50331V9">
    <property type="taxonomic scope" value="Bacteria"/>
</dbReference>
<reference evidence="2 3" key="1">
    <citation type="journal article" date="2011" name="J. Bacteriol.">
        <title>Genome sequence of the mercury-methylating and pleomorphic Desulfovibrio africanus Strain Walvis Bay.</title>
        <authorList>
            <person name="Brown S.D."/>
            <person name="Wall J.D."/>
            <person name="Kucken A.M."/>
            <person name="Gilmour C.C."/>
            <person name="Podar M."/>
            <person name="Brandt C.C."/>
            <person name="Teshima H."/>
            <person name="Detter J.C."/>
            <person name="Han C.S."/>
            <person name="Land M.L."/>
            <person name="Lucas S."/>
            <person name="Han J."/>
            <person name="Pennacchio L."/>
            <person name="Nolan M."/>
            <person name="Pitluck S."/>
            <person name="Woyke T."/>
            <person name="Goodwin L."/>
            <person name="Palumbo A.V."/>
            <person name="Elias D.A."/>
        </authorList>
    </citation>
    <scope>NUCLEOTIDE SEQUENCE [LARGE SCALE GENOMIC DNA]</scope>
    <source>
        <strain evidence="2 3">Walvis Bay</strain>
    </source>
</reference>
<dbReference type="Pfam" id="PF07561">
    <property type="entry name" value="DUF1540"/>
    <property type="match status" value="2"/>
</dbReference>
<dbReference type="KEGG" id="daf:Desaf_2551"/>
<feature type="domain" description="DUF1540" evidence="1">
    <location>
        <begin position="62"/>
        <end position="94"/>
    </location>
</feature>
<protein>
    <recommendedName>
        <fullName evidence="1">DUF1540 domain-containing protein</fullName>
    </recommendedName>
</protein>
<name>F3YZR8_DESAF</name>
<feature type="domain" description="DUF1540" evidence="1">
    <location>
        <begin position="10"/>
        <end position="43"/>
    </location>
</feature>
<accession>F3YZR8</accession>
<dbReference type="STRING" id="690850.Desaf_2551"/>
<sequence>MAMKMPTVQKCSVSDCAYNTEQACHALAITIGEKPSDPLCDTFFSSSKHGGVKEATAGVGACKSFDCSFNQNYECTASSIQVGMKQSQPDCLTFQRR</sequence>
<proteinExistence type="predicted"/>
<dbReference type="Proteomes" id="UP000007844">
    <property type="component" value="Chromosome"/>
</dbReference>
<organism evidence="2 3">
    <name type="scientific">Desulfocurvibacter africanus subsp. africanus str. Walvis Bay</name>
    <dbReference type="NCBI Taxonomy" id="690850"/>
    <lineage>
        <taxon>Bacteria</taxon>
        <taxon>Pseudomonadati</taxon>
        <taxon>Thermodesulfobacteriota</taxon>
        <taxon>Desulfovibrionia</taxon>
        <taxon>Desulfovibrionales</taxon>
        <taxon>Desulfovibrionaceae</taxon>
        <taxon>Desulfocurvibacter</taxon>
    </lineage>
</organism>